<sequence>MCLHQKRPCECGREEAYIFHRDSILPEEVLVHLYCPQCAVSAPWDERSMVKDGGWILEYDMEAARFYLGQRLGRKDYSPEEIFDQDYCSWYGLTPKDLESSTRLHEELEPLKRTDLKEYIRQIVRRRQEEVLILKGQGWRKAART</sequence>
<proteinExistence type="predicted"/>
<dbReference type="Proteomes" id="UP000276223">
    <property type="component" value="Unassembled WGS sequence"/>
</dbReference>
<comment type="caution">
    <text evidence="1">The sequence shown here is derived from an EMBL/GenBank/DDBJ whole genome shotgun (WGS) entry which is preliminary data.</text>
</comment>
<gene>
    <name evidence="1" type="ORF">EDC27_0220</name>
</gene>
<evidence type="ECO:0000313" key="1">
    <source>
        <dbReference type="EMBL" id="ROR02966.1"/>
    </source>
</evidence>
<dbReference type="OrthoDB" id="9788021at2"/>
<reference evidence="1 2" key="1">
    <citation type="submission" date="2018-11" db="EMBL/GenBank/DDBJ databases">
        <title>Genomic Encyclopedia of Type Strains, Phase IV (KMG-IV): sequencing the most valuable type-strain genomes for metagenomic binning, comparative biology and taxonomic classification.</title>
        <authorList>
            <person name="Goeker M."/>
        </authorList>
    </citation>
    <scope>NUCLEOTIDE SEQUENCE [LARGE SCALE GENOMIC DNA]</scope>
    <source>
        <strain evidence="1 2">DSM 22027</strain>
    </source>
</reference>
<organism evidence="1 2">
    <name type="scientific">Desulfosoma caldarium</name>
    <dbReference type="NCBI Taxonomy" id="610254"/>
    <lineage>
        <taxon>Bacteria</taxon>
        <taxon>Pseudomonadati</taxon>
        <taxon>Thermodesulfobacteriota</taxon>
        <taxon>Syntrophobacteria</taxon>
        <taxon>Syntrophobacterales</taxon>
        <taxon>Syntrophobacteraceae</taxon>
        <taxon>Desulfosoma</taxon>
    </lineage>
</organism>
<dbReference type="EMBL" id="RJVA01000009">
    <property type="protein sequence ID" value="ROR02966.1"/>
    <property type="molecule type" value="Genomic_DNA"/>
</dbReference>
<keyword evidence="2" id="KW-1185">Reference proteome</keyword>
<accession>A0A3N1VJH2</accession>
<dbReference type="RefSeq" id="WP_123288769.1">
    <property type="nucleotide sequence ID" value="NZ_RJVA01000009.1"/>
</dbReference>
<protein>
    <submittedName>
        <fullName evidence="1">Uncharacterized protein</fullName>
    </submittedName>
</protein>
<name>A0A3N1VJH2_9BACT</name>
<evidence type="ECO:0000313" key="2">
    <source>
        <dbReference type="Proteomes" id="UP000276223"/>
    </source>
</evidence>
<dbReference type="AlphaFoldDB" id="A0A3N1VJH2"/>